<feature type="compositionally biased region" description="Basic and acidic residues" evidence="1">
    <location>
        <begin position="94"/>
        <end position="103"/>
    </location>
</feature>
<keyword evidence="3" id="KW-1185">Reference proteome</keyword>
<sequence>MPDGRDLEVKLEQEETVPSWDDEDQRVDADFRSVAGKLQLPKLVREPGLSSGARINGRNVRQTRSNDRRGPDAGLVQLHAYTYLQHGQSVQQSADKKNPDAKIRQQGTVQGACWDGSETDKWSSHRGESFTNNFNNRASNINMNSACRVPMNDLTIMRSSPIDAHGMHVIQTCEA</sequence>
<evidence type="ECO:0000256" key="1">
    <source>
        <dbReference type="SAM" id="MobiDB-lite"/>
    </source>
</evidence>
<evidence type="ECO:0000313" key="2">
    <source>
        <dbReference type="EMBL" id="CZR35620.1"/>
    </source>
</evidence>
<dbReference type="Proteomes" id="UP000183971">
    <property type="component" value="Unassembled WGS sequence"/>
</dbReference>
<feature type="region of interest" description="Disordered" evidence="1">
    <location>
        <begin position="48"/>
        <end position="71"/>
    </location>
</feature>
<proteinExistence type="predicted"/>
<reference evidence="3" key="1">
    <citation type="journal article" date="2016" name="Genome Biol. Evol.">
        <title>Comparative 'omics' of the Fusarium fujikuroi species complex highlights differences in genetic potential and metabolite synthesis.</title>
        <authorList>
            <person name="Niehaus E.-M."/>
            <person name="Muensterkoetter M."/>
            <person name="Proctor R.H."/>
            <person name="Brown D.W."/>
            <person name="Sharon A."/>
            <person name="Idan Y."/>
            <person name="Oren-Young L."/>
            <person name="Sieber C.M."/>
            <person name="Novak O."/>
            <person name="Pencik A."/>
            <person name="Tarkowska D."/>
            <person name="Hromadova K."/>
            <person name="Freeman S."/>
            <person name="Maymon M."/>
            <person name="Elazar M."/>
            <person name="Youssef S.A."/>
            <person name="El-Shabrawy E.S.M."/>
            <person name="Shalaby A.B.A."/>
            <person name="Houterman P."/>
            <person name="Brock N.L."/>
            <person name="Burkhardt I."/>
            <person name="Tsavkelova E.A."/>
            <person name="Dickschat J.S."/>
            <person name="Galuszka P."/>
            <person name="Gueldener U."/>
            <person name="Tudzynski B."/>
        </authorList>
    </citation>
    <scope>NUCLEOTIDE SEQUENCE [LARGE SCALE GENOMIC DNA]</scope>
    <source>
        <strain evidence="3">ET1</strain>
    </source>
</reference>
<dbReference type="VEuPathDB" id="FungiDB:FPRO_00257"/>
<organism evidence="2 3">
    <name type="scientific">Fusarium proliferatum (strain ET1)</name>
    <name type="common">Orchid endophyte fungus</name>
    <dbReference type="NCBI Taxonomy" id="1227346"/>
    <lineage>
        <taxon>Eukaryota</taxon>
        <taxon>Fungi</taxon>
        <taxon>Dikarya</taxon>
        <taxon>Ascomycota</taxon>
        <taxon>Pezizomycotina</taxon>
        <taxon>Sordariomycetes</taxon>
        <taxon>Hypocreomycetidae</taxon>
        <taxon>Hypocreales</taxon>
        <taxon>Nectriaceae</taxon>
        <taxon>Fusarium</taxon>
        <taxon>Fusarium fujikuroi species complex</taxon>
    </lineage>
</organism>
<evidence type="ECO:0000313" key="3">
    <source>
        <dbReference type="Proteomes" id="UP000183971"/>
    </source>
</evidence>
<gene>
    <name evidence="2" type="ORF">FPRO_00257</name>
</gene>
<accession>A0A1L7V8J5</accession>
<protein>
    <submittedName>
        <fullName evidence="2">Uncharacterized protein</fullName>
    </submittedName>
</protein>
<comment type="caution">
    <text evidence="2">The sequence shown here is derived from an EMBL/GenBank/DDBJ whole genome shotgun (WGS) entry which is preliminary data.</text>
</comment>
<dbReference type="EMBL" id="FJOF01000001">
    <property type="protein sequence ID" value="CZR35620.1"/>
    <property type="molecule type" value="Genomic_DNA"/>
</dbReference>
<dbReference type="GeneID" id="42045147"/>
<dbReference type="RefSeq" id="XP_031076213.1">
    <property type="nucleotide sequence ID" value="XM_031225591.1"/>
</dbReference>
<dbReference type="AlphaFoldDB" id="A0A1L7V8J5"/>
<feature type="region of interest" description="Disordered" evidence="1">
    <location>
        <begin position="1"/>
        <end position="23"/>
    </location>
</feature>
<feature type="region of interest" description="Disordered" evidence="1">
    <location>
        <begin position="87"/>
        <end position="109"/>
    </location>
</feature>
<name>A0A1L7V8J5_FUSPR</name>
<feature type="compositionally biased region" description="Basic and acidic residues" evidence="1">
    <location>
        <begin position="1"/>
        <end position="13"/>
    </location>
</feature>